<keyword evidence="5 8" id="KW-0812">Transmembrane</keyword>
<feature type="transmembrane region" description="Helical" evidence="8">
    <location>
        <begin position="280"/>
        <end position="298"/>
    </location>
</feature>
<evidence type="ECO:0000256" key="8">
    <source>
        <dbReference type="SAM" id="Phobius"/>
    </source>
</evidence>
<comment type="subcellular location">
    <subcellularLocation>
        <location evidence="1">Cell membrane</location>
        <topology evidence="1">Multi-pass membrane protein</topology>
    </subcellularLocation>
</comment>
<feature type="transmembrane region" description="Helical" evidence="8">
    <location>
        <begin position="49"/>
        <end position="69"/>
    </location>
</feature>
<reference evidence="11" key="1">
    <citation type="submission" date="2019-03" db="EMBL/GenBank/DDBJ databases">
        <title>Weissella sp. 26KH-42 Genome sequencing.</title>
        <authorList>
            <person name="Heo J."/>
            <person name="Kim S.-J."/>
            <person name="Kim J.-S."/>
            <person name="Hong S.-B."/>
            <person name="Kwon S.-W."/>
        </authorList>
    </citation>
    <scope>NUCLEOTIDE SEQUENCE [LARGE SCALE GENOMIC DNA]</scope>
    <source>
        <strain evidence="11">26KH-42</strain>
    </source>
</reference>
<feature type="domain" description="Phosphotransferase system EIIC" evidence="9">
    <location>
        <begin position="11"/>
        <end position="341"/>
    </location>
</feature>
<gene>
    <name evidence="10" type="ORF">EQG49_06945</name>
</gene>
<evidence type="ECO:0000256" key="7">
    <source>
        <dbReference type="ARBA" id="ARBA00023136"/>
    </source>
</evidence>
<evidence type="ECO:0000256" key="5">
    <source>
        <dbReference type="ARBA" id="ARBA00022692"/>
    </source>
</evidence>
<evidence type="ECO:0000313" key="11">
    <source>
        <dbReference type="Proteomes" id="UP000292886"/>
    </source>
</evidence>
<dbReference type="GO" id="GO:0005886">
    <property type="term" value="C:plasma membrane"/>
    <property type="evidence" value="ECO:0007669"/>
    <property type="project" value="UniProtKB-SubCell"/>
</dbReference>
<evidence type="ECO:0000259" key="9">
    <source>
        <dbReference type="Pfam" id="PF13303"/>
    </source>
</evidence>
<feature type="transmembrane region" description="Helical" evidence="8">
    <location>
        <begin position="76"/>
        <end position="93"/>
    </location>
</feature>
<sequence length="345" mass="35204">MKITSKIFTLNILNGLSLGIVVALIPSALLGQLMLLFGKNSLALRVIDMTSLAQSLLPAVAAIAVATLFHFNTIKTASIALAAMIGSGVAIPTPKGFVLHGTGDIINTGLTIAIAVGLLILIGERLGQFTMLVAPALILVVAGALGLLILPSVQEISEIIGLGVNQITQWQPIVMGAVMAVIFSILVVSPISSVGIATAIGLAGIGAGAANVGIVVTSFTLAIMGARVNPLGGTLAHFIGSPKIQMANMMRNPKLFIPTTLGAAIMGAIAAMLDIKGTPFSAGFGFSGLIGPITAYQATAQSAGMVSKVLLVFVILPLLLAIGLNYIFSQRGTLIAPTDLKLPNN</sequence>
<evidence type="ECO:0000256" key="3">
    <source>
        <dbReference type="ARBA" id="ARBA00022475"/>
    </source>
</evidence>
<evidence type="ECO:0000256" key="1">
    <source>
        <dbReference type="ARBA" id="ARBA00004651"/>
    </source>
</evidence>
<keyword evidence="3" id="KW-1003">Cell membrane</keyword>
<dbReference type="InterPro" id="IPR003352">
    <property type="entry name" value="PTS_EIIC"/>
</dbReference>
<keyword evidence="2" id="KW-0813">Transport</keyword>
<dbReference type="Pfam" id="PF13303">
    <property type="entry name" value="PTS_EIIC_2"/>
    <property type="match status" value="1"/>
</dbReference>
<evidence type="ECO:0000256" key="2">
    <source>
        <dbReference type="ARBA" id="ARBA00022448"/>
    </source>
</evidence>
<dbReference type="GO" id="GO:0008982">
    <property type="term" value="F:protein-N(PI)-phosphohistidine-sugar phosphotransferase activity"/>
    <property type="evidence" value="ECO:0007669"/>
    <property type="project" value="InterPro"/>
</dbReference>
<dbReference type="OrthoDB" id="396983at2"/>
<name>A0A4P6YU22_9LACO</name>
<dbReference type="RefSeq" id="WP_133363290.1">
    <property type="nucleotide sequence ID" value="NZ_CP037940.1"/>
</dbReference>
<evidence type="ECO:0000256" key="4">
    <source>
        <dbReference type="ARBA" id="ARBA00022597"/>
    </source>
</evidence>
<feature type="transmembrane region" description="Helical" evidence="8">
    <location>
        <begin position="310"/>
        <end position="328"/>
    </location>
</feature>
<keyword evidence="4 10" id="KW-0762">Sugar transport</keyword>
<evidence type="ECO:0000313" key="10">
    <source>
        <dbReference type="EMBL" id="QBO36212.1"/>
    </source>
</evidence>
<evidence type="ECO:0000256" key="6">
    <source>
        <dbReference type="ARBA" id="ARBA00022989"/>
    </source>
</evidence>
<feature type="transmembrane region" description="Helical" evidence="8">
    <location>
        <begin position="255"/>
        <end position="273"/>
    </location>
</feature>
<keyword evidence="6 8" id="KW-1133">Transmembrane helix</keyword>
<protein>
    <submittedName>
        <fullName evidence="10">PTS sugar transporter subunit IIC</fullName>
    </submittedName>
</protein>
<feature type="transmembrane region" description="Helical" evidence="8">
    <location>
        <begin position="12"/>
        <end position="37"/>
    </location>
</feature>
<feature type="transmembrane region" description="Helical" evidence="8">
    <location>
        <begin position="129"/>
        <end position="150"/>
    </location>
</feature>
<organism evidence="10 11">
    <name type="scientific">Periweissella cryptocerci</name>
    <dbReference type="NCBI Taxonomy" id="2506420"/>
    <lineage>
        <taxon>Bacteria</taxon>
        <taxon>Bacillati</taxon>
        <taxon>Bacillota</taxon>
        <taxon>Bacilli</taxon>
        <taxon>Lactobacillales</taxon>
        <taxon>Lactobacillaceae</taxon>
        <taxon>Periweissella</taxon>
    </lineage>
</organism>
<proteinExistence type="predicted"/>
<dbReference type="GO" id="GO:0009401">
    <property type="term" value="P:phosphoenolpyruvate-dependent sugar phosphotransferase system"/>
    <property type="evidence" value="ECO:0007669"/>
    <property type="project" value="InterPro"/>
</dbReference>
<dbReference type="KEGG" id="wei:EQG49_06945"/>
<feature type="transmembrane region" description="Helical" evidence="8">
    <location>
        <begin position="105"/>
        <end position="122"/>
    </location>
</feature>
<keyword evidence="7 8" id="KW-0472">Membrane</keyword>
<feature type="transmembrane region" description="Helical" evidence="8">
    <location>
        <begin position="200"/>
        <end position="224"/>
    </location>
</feature>
<feature type="transmembrane region" description="Helical" evidence="8">
    <location>
        <begin position="170"/>
        <end position="188"/>
    </location>
</feature>
<dbReference type="EMBL" id="CP037940">
    <property type="protein sequence ID" value="QBO36212.1"/>
    <property type="molecule type" value="Genomic_DNA"/>
</dbReference>
<dbReference type="AlphaFoldDB" id="A0A4P6YU22"/>
<accession>A0A4P6YU22</accession>
<keyword evidence="11" id="KW-1185">Reference proteome</keyword>
<dbReference type="Proteomes" id="UP000292886">
    <property type="component" value="Chromosome"/>
</dbReference>